<dbReference type="InterPro" id="IPR054692">
    <property type="entry name" value="LeuA-like_post-cat"/>
</dbReference>
<dbReference type="Gene3D" id="3.30.160.270">
    <property type="match status" value="1"/>
</dbReference>
<dbReference type="EC" id="2.3.3.13" evidence="3"/>
<dbReference type="EMBL" id="MU790617">
    <property type="protein sequence ID" value="KAJ3996330.1"/>
    <property type="molecule type" value="Genomic_DNA"/>
</dbReference>
<proteinExistence type="inferred from homology"/>
<dbReference type="SUPFAM" id="SSF51569">
    <property type="entry name" value="Aldolase"/>
    <property type="match status" value="1"/>
</dbReference>
<reference evidence="7" key="1">
    <citation type="submission" date="2022-08" db="EMBL/GenBank/DDBJ databases">
        <authorList>
            <consortium name="DOE Joint Genome Institute"/>
            <person name="Min B."/>
            <person name="Riley R."/>
            <person name="Sierra-Patev S."/>
            <person name="Naranjo-Ortiz M."/>
            <person name="Looney B."/>
            <person name="Konkel Z."/>
            <person name="Slot J.C."/>
            <person name="Sakamoto Y."/>
            <person name="Steenwyk J.L."/>
            <person name="Rokas A."/>
            <person name="Carro J."/>
            <person name="Camarero S."/>
            <person name="Ferreira P."/>
            <person name="Molpeceres G."/>
            <person name="Ruiz-Duenas F.J."/>
            <person name="Serrano A."/>
            <person name="Henrissat B."/>
            <person name="Drula E."/>
            <person name="Hughes K.W."/>
            <person name="Mata J.L."/>
            <person name="Ishikawa N.K."/>
            <person name="Vargas-Isla R."/>
            <person name="Ushijima S."/>
            <person name="Smith C.A."/>
            <person name="Ahrendt S."/>
            <person name="Andreopoulos W."/>
            <person name="He G."/>
            <person name="Labutti K."/>
            <person name="Lipzen A."/>
            <person name="Ng V."/>
            <person name="Sandor L."/>
            <person name="Barry K."/>
            <person name="Martinez A.T."/>
            <person name="Xiao Y."/>
            <person name="Gibbons J.G."/>
            <person name="Terashima K."/>
            <person name="Hibbett D.S."/>
            <person name="Grigoriev I.V."/>
        </authorList>
    </citation>
    <scope>NUCLEOTIDE SEQUENCE</scope>
    <source>
        <strain evidence="7">TFB10827</strain>
    </source>
</reference>
<dbReference type="PROSITE" id="PS00815">
    <property type="entry name" value="AIPM_HOMOCIT_SYNTH_1"/>
    <property type="match status" value="1"/>
</dbReference>
<keyword evidence="4 5" id="KW-0808">Transferase</keyword>
<dbReference type="SUPFAM" id="SSF110921">
    <property type="entry name" value="2-isopropylmalate synthase LeuA, allosteric (dimerisation) domain"/>
    <property type="match status" value="1"/>
</dbReference>
<dbReference type="NCBIfam" id="NF002991">
    <property type="entry name" value="PRK03739.1"/>
    <property type="match status" value="1"/>
</dbReference>
<dbReference type="PROSITE" id="PS00816">
    <property type="entry name" value="AIPM_HOMOCIT_SYNTH_2"/>
    <property type="match status" value="1"/>
</dbReference>
<dbReference type="Proteomes" id="UP001163828">
    <property type="component" value="Unassembled WGS sequence"/>
</dbReference>
<evidence type="ECO:0000313" key="8">
    <source>
        <dbReference type="Proteomes" id="UP001163828"/>
    </source>
</evidence>
<name>A0ABQ8QCT4_9AGAR</name>
<evidence type="ECO:0000256" key="5">
    <source>
        <dbReference type="RuleBase" id="RU003523"/>
    </source>
</evidence>
<dbReference type="Pfam" id="PF00682">
    <property type="entry name" value="HMGL-like"/>
    <property type="match status" value="1"/>
</dbReference>
<evidence type="ECO:0000313" key="7">
    <source>
        <dbReference type="EMBL" id="KAJ3996330.1"/>
    </source>
</evidence>
<dbReference type="SUPFAM" id="SSF89000">
    <property type="entry name" value="post-HMGL domain-like"/>
    <property type="match status" value="1"/>
</dbReference>
<dbReference type="InterPro" id="IPR036230">
    <property type="entry name" value="LeuA_allosteric_dom_sf"/>
</dbReference>
<dbReference type="PANTHER" id="PTHR46911">
    <property type="match status" value="1"/>
</dbReference>
<comment type="caution">
    <text evidence="7">The sequence shown here is derived from an EMBL/GenBank/DDBJ whole genome shotgun (WGS) entry which is preliminary data.</text>
</comment>
<evidence type="ECO:0000256" key="2">
    <source>
        <dbReference type="ARBA" id="ARBA00009767"/>
    </source>
</evidence>
<dbReference type="InterPro" id="IPR000891">
    <property type="entry name" value="PYR_CT"/>
</dbReference>
<comment type="catalytic activity">
    <reaction evidence="1">
        <text>3-methyl-2-oxobutanoate + acetyl-CoA + H2O = (2S)-2-isopropylmalate + CoA + H(+)</text>
        <dbReference type="Rhea" id="RHEA:21524"/>
        <dbReference type="ChEBI" id="CHEBI:1178"/>
        <dbReference type="ChEBI" id="CHEBI:11851"/>
        <dbReference type="ChEBI" id="CHEBI:15377"/>
        <dbReference type="ChEBI" id="CHEBI:15378"/>
        <dbReference type="ChEBI" id="CHEBI:57287"/>
        <dbReference type="ChEBI" id="CHEBI:57288"/>
        <dbReference type="EC" id="2.3.3.13"/>
    </reaction>
</comment>
<protein>
    <recommendedName>
        <fullName evidence="3">2-isopropylmalate synthase</fullName>
        <ecNumber evidence="3">2.3.3.13</ecNumber>
    </recommendedName>
</protein>
<comment type="similarity">
    <text evidence="2">Belongs to the alpha-IPM synthase/homocitrate synthase family. LeuA type 2 subfamily.</text>
</comment>
<dbReference type="Pfam" id="PF22615">
    <property type="entry name" value="IPMS_D2"/>
    <property type="match status" value="1"/>
</dbReference>
<feature type="domain" description="Pyruvate carboxyltransferase" evidence="6">
    <location>
        <begin position="31"/>
        <end position="310"/>
    </location>
</feature>
<evidence type="ECO:0000256" key="4">
    <source>
        <dbReference type="ARBA" id="ARBA00022679"/>
    </source>
</evidence>
<accession>A0ABQ8QCT4</accession>
<dbReference type="PROSITE" id="PS50991">
    <property type="entry name" value="PYR_CT"/>
    <property type="match status" value="1"/>
</dbReference>
<dbReference type="InterPro" id="IPR013785">
    <property type="entry name" value="Aldolase_TIM"/>
</dbReference>
<evidence type="ECO:0000259" key="6">
    <source>
        <dbReference type="PROSITE" id="PS50991"/>
    </source>
</evidence>
<organism evidence="7 8">
    <name type="scientific">Lentinula boryana</name>
    <dbReference type="NCBI Taxonomy" id="40481"/>
    <lineage>
        <taxon>Eukaryota</taxon>
        <taxon>Fungi</taxon>
        <taxon>Dikarya</taxon>
        <taxon>Basidiomycota</taxon>
        <taxon>Agaricomycotina</taxon>
        <taxon>Agaricomycetes</taxon>
        <taxon>Agaricomycetidae</taxon>
        <taxon>Agaricales</taxon>
        <taxon>Marasmiineae</taxon>
        <taxon>Omphalotaceae</taxon>
        <taxon>Lentinula</taxon>
    </lineage>
</organism>
<gene>
    <name evidence="7" type="ORF">F5050DRAFT_1712171</name>
</gene>
<dbReference type="Gene3D" id="3.20.20.70">
    <property type="entry name" value="Aldolase class I"/>
    <property type="match status" value="1"/>
</dbReference>
<keyword evidence="8" id="KW-1185">Reference proteome</keyword>
<sequence length="578" mass="64083">MLTEPSQKYNHYTPLKLSDRQWPSRVVMQHPTWLSTDLRDGNQAISKPMTIAQKLALFRLLVSRGFKEIEVAFPSASDTEFGFVRTLIENQEIPDDVWIQVMAPARKENILRTFEAIQGAKHVLVQLYSSTAPIFRDVIYKSSKDDVIHLAVEHTRLVRLTANEYTARFGTEFQLVYGIEGFSQSEMDFVVEVCSEVKKAWESHGSRTRPIVFNLAATVECAPANHFADQVEYFQSLLPKRDESIISVHVHNDRGTAVAATEHALLAGAERVEGCLFGNGERTGNVDLVTLALNLYSQGISPGLDMSNLDGLVDFMTECNGIPVHPRHPYAGKLVYTAFSGGHQDGIRKGLNLMVSDGSRGMKKDRAPCWQVPYLPVDPSDFGRTYEVRINSQSGKGGTAHVIEHVLGLDGIPRAMQLELSQTIQALCNKYARELSEKEICTEFSRLFHFREPGVHESGTDIIHLESCQVQSSLHIINADIVIGGEAIVGEPNLPSYSKLQVEQGKDFLLALNKQLGLGLVLLEEQSKKSRYGIACFVQVGQHGNTWWGVGRAGHSAEATVRAIISAVNCVLDSKLDL</sequence>
<dbReference type="InterPro" id="IPR002034">
    <property type="entry name" value="AIPM/Hcit_synth_CS"/>
</dbReference>
<dbReference type="PANTHER" id="PTHR46911:SF1">
    <property type="entry name" value="2-ISOPROPYLMALATE SYNTHASE"/>
    <property type="match status" value="1"/>
</dbReference>
<evidence type="ECO:0000256" key="1">
    <source>
        <dbReference type="ARBA" id="ARBA00000064"/>
    </source>
</evidence>
<evidence type="ECO:0000256" key="3">
    <source>
        <dbReference type="ARBA" id="ARBA00012973"/>
    </source>
</evidence>